<evidence type="ECO:0000256" key="10">
    <source>
        <dbReference type="ARBA" id="ARBA00023306"/>
    </source>
</evidence>
<dbReference type="Gene3D" id="3.30.1010.10">
    <property type="entry name" value="Phosphatidylinositol 3-kinase Catalytic Subunit, Chain A, domain 4"/>
    <property type="match status" value="1"/>
</dbReference>
<keyword evidence="10" id="KW-0131">Cell cycle</keyword>
<evidence type="ECO:0000256" key="11">
    <source>
        <dbReference type="ARBA" id="ARBA00047899"/>
    </source>
</evidence>
<comment type="subcellular location">
    <subcellularLocation>
        <location evidence="1">Nucleus</location>
    </subcellularLocation>
</comment>
<keyword evidence="6" id="KW-0227">DNA damage</keyword>
<dbReference type="PROSITE" id="PS51190">
    <property type="entry name" value="FATC"/>
    <property type="match status" value="1"/>
</dbReference>
<dbReference type="InterPro" id="IPR011989">
    <property type="entry name" value="ARM-like"/>
</dbReference>
<keyword evidence="4" id="KW-0808">Transferase</keyword>
<dbReference type="PROSITE" id="PS00916">
    <property type="entry name" value="PI3_4_KINASE_2"/>
    <property type="match status" value="1"/>
</dbReference>
<proteinExistence type="predicted"/>
<keyword evidence="5" id="KW-0547">Nucleotide-binding</keyword>
<dbReference type="SMART" id="SM00146">
    <property type="entry name" value="PI3Kc"/>
    <property type="match status" value="1"/>
</dbReference>
<dbReference type="GO" id="GO:0004674">
    <property type="term" value="F:protein serine/threonine kinase activity"/>
    <property type="evidence" value="ECO:0007669"/>
    <property type="project" value="UniProtKB-KW"/>
</dbReference>
<dbReference type="Pfam" id="PF02260">
    <property type="entry name" value="FATC"/>
    <property type="match status" value="1"/>
</dbReference>
<dbReference type="SMART" id="SM01343">
    <property type="entry name" value="FATC"/>
    <property type="match status" value="1"/>
</dbReference>
<dbReference type="InterPro" id="IPR044107">
    <property type="entry name" value="PIKKc_ATM"/>
</dbReference>
<comment type="catalytic activity">
    <reaction evidence="12">
        <text>L-seryl-[protein] + ATP = O-phospho-L-seryl-[protein] + ADP + H(+)</text>
        <dbReference type="Rhea" id="RHEA:17989"/>
        <dbReference type="Rhea" id="RHEA-COMP:9863"/>
        <dbReference type="Rhea" id="RHEA-COMP:11604"/>
        <dbReference type="ChEBI" id="CHEBI:15378"/>
        <dbReference type="ChEBI" id="CHEBI:29999"/>
        <dbReference type="ChEBI" id="CHEBI:30616"/>
        <dbReference type="ChEBI" id="CHEBI:83421"/>
        <dbReference type="ChEBI" id="CHEBI:456216"/>
        <dbReference type="EC" id="2.7.11.1"/>
    </reaction>
</comment>
<feature type="domain" description="FAT" evidence="15">
    <location>
        <begin position="1748"/>
        <end position="2324"/>
    </location>
</feature>
<evidence type="ECO:0000256" key="3">
    <source>
        <dbReference type="ARBA" id="ARBA00022527"/>
    </source>
</evidence>
<keyword evidence="8" id="KW-0067">ATP-binding</keyword>
<reference evidence="17 18" key="1">
    <citation type="journal article" date="2023" name="Insect Mol. Biol.">
        <title>Genome sequencing provides insights into the evolution of gene families encoding plant cell wall-degrading enzymes in longhorned beetles.</title>
        <authorList>
            <person name="Shin N.R."/>
            <person name="Okamura Y."/>
            <person name="Kirsch R."/>
            <person name="Pauchet Y."/>
        </authorList>
    </citation>
    <scope>NUCLEOTIDE SEQUENCE [LARGE SCALE GENOMIC DNA]</scope>
    <source>
        <strain evidence="17">EAD_L_NR</strain>
    </source>
</reference>
<dbReference type="Proteomes" id="UP001159042">
    <property type="component" value="Unassembled WGS sequence"/>
</dbReference>
<dbReference type="CDD" id="cd05171">
    <property type="entry name" value="PIKKc_ATM"/>
    <property type="match status" value="1"/>
</dbReference>
<keyword evidence="18" id="KW-1185">Reference proteome</keyword>
<dbReference type="GO" id="GO:0005634">
    <property type="term" value="C:nucleus"/>
    <property type="evidence" value="ECO:0007669"/>
    <property type="project" value="UniProtKB-SubCell"/>
</dbReference>
<dbReference type="Pfam" id="PF00454">
    <property type="entry name" value="PI3_PI4_kinase"/>
    <property type="match status" value="1"/>
</dbReference>
<evidence type="ECO:0000256" key="1">
    <source>
        <dbReference type="ARBA" id="ARBA00004123"/>
    </source>
</evidence>
<dbReference type="InterPro" id="IPR000403">
    <property type="entry name" value="PI3/4_kinase_cat_dom"/>
</dbReference>
<dbReference type="Pfam" id="PF02259">
    <property type="entry name" value="FAT"/>
    <property type="match status" value="1"/>
</dbReference>
<evidence type="ECO:0000313" key="18">
    <source>
        <dbReference type="Proteomes" id="UP001159042"/>
    </source>
</evidence>
<dbReference type="InterPro" id="IPR016024">
    <property type="entry name" value="ARM-type_fold"/>
</dbReference>
<evidence type="ECO:0000256" key="4">
    <source>
        <dbReference type="ARBA" id="ARBA00022679"/>
    </source>
</evidence>
<evidence type="ECO:0000256" key="13">
    <source>
        <dbReference type="ARBA" id="ARBA00073111"/>
    </source>
</evidence>
<evidence type="ECO:0000256" key="9">
    <source>
        <dbReference type="ARBA" id="ARBA00023242"/>
    </source>
</evidence>
<dbReference type="Gene3D" id="1.25.10.10">
    <property type="entry name" value="Leucine-rich Repeat Variant"/>
    <property type="match status" value="1"/>
</dbReference>
<dbReference type="SUPFAM" id="SSF56112">
    <property type="entry name" value="Protein kinase-like (PK-like)"/>
    <property type="match status" value="1"/>
</dbReference>
<feature type="domain" description="PI3K/PI4K catalytic" evidence="14">
    <location>
        <begin position="2433"/>
        <end position="2751"/>
    </location>
</feature>
<dbReference type="InterPro" id="IPR036940">
    <property type="entry name" value="PI3/4_kinase_cat_sf"/>
</dbReference>
<keyword evidence="9" id="KW-0539">Nucleus</keyword>
<evidence type="ECO:0000259" key="16">
    <source>
        <dbReference type="PROSITE" id="PS51190"/>
    </source>
</evidence>
<keyword evidence="3" id="KW-0723">Serine/threonine-protein kinase</keyword>
<dbReference type="GO" id="GO:0005524">
    <property type="term" value="F:ATP binding"/>
    <property type="evidence" value="ECO:0007669"/>
    <property type="project" value="UniProtKB-KW"/>
</dbReference>
<protein>
    <recommendedName>
        <fullName evidence="13">Serine/threonine-protein kinase ATM</fullName>
        <ecNumber evidence="2">2.7.11.1</ecNumber>
    </recommendedName>
</protein>
<dbReference type="InterPro" id="IPR003151">
    <property type="entry name" value="PIK-rel_kinase_FAT"/>
</dbReference>
<accession>A0AAV8VUP7</accession>
<evidence type="ECO:0000256" key="5">
    <source>
        <dbReference type="ARBA" id="ARBA00022741"/>
    </source>
</evidence>
<dbReference type="InterPro" id="IPR014009">
    <property type="entry name" value="PIK_FAT"/>
</dbReference>
<organism evidence="17 18">
    <name type="scientific">Exocentrus adspersus</name>
    <dbReference type="NCBI Taxonomy" id="1586481"/>
    <lineage>
        <taxon>Eukaryota</taxon>
        <taxon>Metazoa</taxon>
        <taxon>Ecdysozoa</taxon>
        <taxon>Arthropoda</taxon>
        <taxon>Hexapoda</taxon>
        <taxon>Insecta</taxon>
        <taxon>Pterygota</taxon>
        <taxon>Neoptera</taxon>
        <taxon>Endopterygota</taxon>
        <taxon>Coleoptera</taxon>
        <taxon>Polyphaga</taxon>
        <taxon>Cucujiformia</taxon>
        <taxon>Chrysomeloidea</taxon>
        <taxon>Cerambycidae</taxon>
        <taxon>Lamiinae</taxon>
        <taxon>Acanthocinini</taxon>
        <taxon>Exocentrus</taxon>
    </lineage>
</organism>
<dbReference type="EMBL" id="JANEYG010000030">
    <property type="protein sequence ID" value="KAJ8917850.1"/>
    <property type="molecule type" value="Genomic_DNA"/>
</dbReference>
<dbReference type="Gene3D" id="1.10.1070.11">
    <property type="entry name" value="Phosphatidylinositol 3-/4-kinase, catalytic domain"/>
    <property type="match status" value="1"/>
</dbReference>
<dbReference type="InterPro" id="IPR038980">
    <property type="entry name" value="ATM_plant"/>
</dbReference>
<comment type="catalytic activity">
    <reaction evidence="11">
        <text>L-threonyl-[protein] + ATP = O-phospho-L-threonyl-[protein] + ADP + H(+)</text>
        <dbReference type="Rhea" id="RHEA:46608"/>
        <dbReference type="Rhea" id="RHEA-COMP:11060"/>
        <dbReference type="Rhea" id="RHEA-COMP:11605"/>
        <dbReference type="ChEBI" id="CHEBI:15378"/>
        <dbReference type="ChEBI" id="CHEBI:30013"/>
        <dbReference type="ChEBI" id="CHEBI:30616"/>
        <dbReference type="ChEBI" id="CHEBI:61977"/>
        <dbReference type="ChEBI" id="CHEBI:456216"/>
        <dbReference type="EC" id="2.7.11.1"/>
    </reaction>
</comment>
<dbReference type="EC" id="2.7.11.1" evidence="2"/>
<evidence type="ECO:0000256" key="6">
    <source>
        <dbReference type="ARBA" id="ARBA00022763"/>
    </source>
</evidence>
<evidence type="ECO:0000256" key="2">
    <source>
        <dbReference type="ARBA" id="ARBA00012513"/>
    </source>
</evidence>
<dbReference type="PROSITE" id="PS00915">
    <property type="entry name" value="PI3_4_KINASE_1"/>
    <property type="match status" value="1"/>
</dbReference>
<dbReference type="PROSITE" id="PS50290">
    <property type="entry name" value="PI3_4_KINASE_3"/>
    <property type="match status" value="1"/>
</dbReference>
<dbReference type="PANTHER" id="PTHR37079:SF4">
    <property type="entry name" value="SERINE_THREONINE-PROTEIN KINASE ATM"/>
    <property type="match status" value="1"/>
</dbReference>
<feature type="domain" description="FATC" evidence="16">
    <location>
        <begin position="2760"/>
        <end position="2792"/>
    </location>
</feature>
<dbReference type="SUPFAM" id="SSF48371">
    <property type="entry name" value="ARM repeat"/>
    <property type="match status" value="1"/>
</dbReference>
<name>A0AAV8VUP7_9CUCU</name>
<gene>
    <name evidence="17" type="ORF">NQ315_010763</name>
</gene>
<evidence type="ECO:0000256" key="8">
    <source>
        <dbReference type="ARBA" id="ARBA00022840"/>
    </source>
</evidence>
<dbReference type="FunFam" id="3.30.1010.10:FF:000023">
    <property type="entry name" value="Serine/threonine-protein kinase ATM"/>
    <property type="match status" value="1"/>
</dbReference>
<dbReference type="PROSITE" id="PS51189">
    <property type="entry name" value="FAT"/>
    <property type="match status" value="1"/>
</dbReference>
<evidence type="ECO:0000256" key="12">
    <source>
        <dbReference type="ARBA" id="ARBA00048679"/>
    </source>
</evidence>
<dbReference type="GO" id="GO:0006281">
    <property type="term" value="P:DNA repair"/>
    <property type="evidence" value="ECO:0007669"/>
    <property type="project" value="InterPro"/>
</dbReference>
<comment type="caution">
    <text evidence="17">The sequence shown here is derived from an EMBL/GenBank/DDBJ whole genome shotgun (WGS) entry which is preliminary data.</text>
</comment>
<evidence type="ECO:0000256" key="7">
    <source>
        <dbReference type="ARBA" id="ARBA00022777"/>
    </source>
</evidence>
<keyword evidence="7" id="KW-0418">Kinase</keyword>
<evidence type="ECO:0000259" key="14">
    <source>
        <dbReference type="PROSITE" id="PS50290"/>
    </source>
</evidence>
<evidence type="ECO:0000313" key="17">
    <source>
        <dbReference type="EMBL" id="KAJ8917850.1"/>
    </source>
</evidence>
<evidence type="ECO:0000259" key="15">
    <source>
        <dbReference type="PROSITE" id="PS51189"/>
    </source>
</evidence>
<dbReference type="InterPro" id="IPR003152">
    <property type="entry name" value="FATC_dom"/>
</dbReference>
<dbReference type="PANTHER" id="PTHR37079">
    <property type="entry name" value="SERINE/THREONINE-PROTEIN KINASE ATM"/>
    <property type="match status" value="1"/>
</dbReference>
<sequence>MNLMKKEVEECCIQLESAKVTDRKKSCSRLTDLLENEEVVTLLSGSSSISWKRVIISVQDCLRKDADRIMEEIRKKGNSNVKYPSSDLFLQVIKTAVKSAPDAINVSKLIGYIMGCMRDYQMTQCYNTLFLLVLKDSILSNSICRGRIESADWAELFKFLKKLYEDGVFEALVLKCLMLLVRWGPTSGLSPCLLREQFEFFTKLCLGIRKNSPTNVQEDVLDISFDFCRHTAKDNRVSCCKFGEDVISNLIDLYELNGREAKVKEQLVKFFLLQVTIHHPNGVLERHPCAYAHSWSTWKRNLKVVYGVVSKEINFYFMYHHKNSSFFITNGESTELLDDFSSLFVEVSRQMFASPDFDVSMSLNSSLGECSQKRQKIEVSLQAYIDNIQHTQSWLWIHIVKSVIKTYPELLYPENYLSLLQILSTIQLESNVHNVVVNVYSCLSTMLDVEDKVDTGTCRSELDNLWKTVGESTLKAFGLNQHKDATETVLSKLIDKKLIDLKIVIQTYVSRVLNISVQSIKTLDATIRHMQFVNSDIALKKELMTCILPDGQNLKDYNYLWHPPTARFLVNLTLKQWPDAIDEYEIDDRLSDKYSELKDVYFKSILEKNIIVSIKAKESNTAKKTFYLDPQSFNILTEMVRNFVESVDSQSIEKLLSITVLLINLTDCMVEYSILEETEVNDSLMMKLVEQILRYETLKTFRFYQNKSEREMKRLLNCIQILDKIFMFNGNSFLTTRVKQVVPYDLLKTVTDILGELHQGDQQRTSELKHKLKKAITKALSDFCCVSNTLNLNENQKKLLDVLSRPDYDSSIEEEYQLLLCFLNSLKYSKIGILSDIVLSNVLQSIEAACVARHHYTESAVDILNNMLYVLYPHIAAGNDVANKMSSVELLKPFYDNREEYGPEVSLALLNCIQQLIQVDPDNLFAHWSGENVVNYVPDFLCSDYQSIRFKAIETLSVFFAVMSRSKLLTDFHRQEEIFSKMYEKSRLVFDVSGEITQERRTDEIICRTASVLHTFSTLIFCNTGWIEECLYALIKLKHVKNLGSVKKILEIINNHLYGNNEDNCVEKYLDYILEKWMNEHLGINDFPFELFNCETKLEFYNKYFDTCIPILIIADRKDLITVAKDKNISEKEIVEKSSPKVFAQALCDDKENMGTVITTNKALIYYSHVIGLDGLKKCLVNHFDQLLLCIVQFLTDEKYILEKLGESVIFSQKNLSVQQFHTCLNFIKSFLCGGENIIEFLISNSSIQFERILLALKVDVYKASTTDNKIKAFHRYAVWIMTVLDCLDTKHDSHYFFIRDTIYALINLIENHKEATSFITAVVKFAGIFLRKVLPKFCSAFEDFLTFTVNSLKDFAATLSVISDECVEILHFLIVKNACHLMTAIEKLDKFPQNAKFQSIQNVHTKIKYGNTQASLVDEINFFLQHEDVSTRQDSLVHLRNILSKEKRQLKALYKELEMLGGFSEDCENSILHRLICMLAKMSCSSNETMKFEAIKCLGELGPGSLTTLALQPEKESLDIKCTPFELFTGHVLSLLTKCIVDVDITVVQAASEVFCHILNCREGKRISESELNFGYGKLDKRNFIPYLPQAKSCPGSNPTVVTNQLVTKINDEALWCANSISHKEWIVTLVTSLLESFTNKSYLPKLTSICKVSPKLCERLLPLLVNLLMFINDKTINTILSRRVNGFFSSHWNLTVPKYAAHDSVTVNKKSVKCMLNVVSFVRLQKSYAVKSKTKQPGDLELNYLKVAKAAEFCAAHFSSLQYSELWCQAKVQKLEGKKKICENSVGSTVLDFIFENEEEAVGEALQNIFRNAYKAIGDLDALPGCGVQFLLKPQFRVEHYKELGKWDQVTQFYEMEVSHGVDSARRDLMESLKKSSLYQLPLLCSKQTDESQYECLWRLGQWSIMDTSENIISAQNFDKYRFHALKSLHENNEYSFLEATKSQGLCVIEHIRHTSLESSQNVYPILAQLQALNELEDFAKAMTSKDMISVLNKWMLQDELIKTNDFHYIEPIMAQRTVMVIDYLKTHCNNTLKNYLVEMLLDFADLAKREGQFHVASKNLRQLELMSDLAEDVKTRIQLIDAQISWSVNDKLVARHILNNVSKNDNNVKLQAAALNLSGQYMSETFSGNRMKIINDYFENVLDTYDKIAQFADEGYQQIVTYMKSDLFQRKIVNMEKSKETASKMQKQNKKTKDECIAASMHNKQSNIDANEINSTKQEMNHFLKIALRYYFKNLKLADKNNIRIFRIMALLLENRNNSNITTWGEILPSYKYITVLPQLIPHITENNTDSYSKMVNEIVEKCAIEHPYHTLPLLLSLANAHKDRKFSDSKTKTFSNDSRMEAACNLIKKLKRNGDLCAHIDKLQQLCQALIELAYYKNPDMDDMQKAFDIPKNQKILKIKNWDDILLPTYSLGVSKSGNYTNIVGITTFGTVYHPVGGVNQPKRITCQGTDGKIRSQLVKGEDDIRQDAVMQQVFTIMNNLLSVNKQTKNLLIRTYKIVPLSMRSGILEWVDNSMRIGDYLVGTNKMVGAHQMYRPGDKSSSSCRQLIKTVATKSSEERLATFKSICQKFKPVFHKFFEVSFPHAPVWYERRRAYIHSVATTSMCGYILGIGDRHLSNILIDTTTAEVIHIDFGIAFEQGKCLPTPETVPFRLTRDIVDGMGVSGVEGIFRRSCEKTMEVLRQNAQTIITILEVLLYDPLYVWTVTSAEANKRQTDDEIDLRNLSDSEEERTPVNITAERALLRLREKLQGTELGHPASIEHQVGTLIQQALDPANLCKLFCGWQAYV</sequence>
<dbReference type="InterPro" id="IPR018936">
    <property type="entry name" value="PI3/4_kinase_CS"/>
</dbReference>
<dbReference type="InterPro" id="IPR011009">
    <property type="entry name" value="Kinase-like_dom_sf"/>
</dbReference>